<dbReference type="PANTHER" id="PTHR42760:SF133">
    <property type="entry name" value="3-OXOACYL-[ACYL-CARRIER-PROTEIN] REDUCTASE"/>
    <property type="match status" value="1"/>
</dbReference>
<gene>
    <name evidence="4" type="ORF">UFOPK1506_00330</name>
</gene>
<dbReference type="GO" id="GO:0048038">
    <property type="term" value="F:quinone binding"/>
    <property type="evidence" value="ECO:0007669"/>
    <property type="project" value="TreeGrafter"/>
</dbReference>
<protein>
    <submittedName>
        <fullName evidence="4">Unannotated protein</fullName>
    </submittedName>
</protein>
<dbReference type="EMBL" id="CAEZSV010000039">
    <property type="protein sequence ID" value="CAB4549229.1"/>
    <property type="molecule type" value="Genomic_DNA"/>
</dbReference>
<dbReference type="InterPro" id="IPR020904">
    <property type="entry name" value="Sc_DH/Rdtase_CS"/>
</dbReference>
<evidence type="ECO:0000256" key="2">
    <source>
        <dbReference type="ARBA" id="ARBA00023002"/>
    </source>
</evidence>
<comment type="similarity">
    <text evidence="1">Belongs to the short-chain dehydrogenases/reductases (SDR) family.</text>
</comment>
<evidence type="ECO:0000313" key="4">
    <source>
        <dbReference type="EMBL" id="CAB4549229.1"/>
    </source>
</evidence>
<organism evidence="4">
    <name type="scientific">freshwater metagenome</name>
    <dbReference type="NCBI Taxonomy" id="449393"/>
    <lineage>
        <taxon>unclassified sequences</taxon>
        <taxon>metagenomes</taxon>
        <taxon>ecological metagenomes</taxon>
    </lineage>
</organism>
<reference evidence="4" key="1">
    <citation type="submission" date="2020-05" db="EMBL/GenBank/DDBJ databases">
        <authorList>
            <person name="Chiriac C."/>
            <person name="Salcher M."/>
            <person name="Ghai R."/>
            <person name="Kavagutti S V."/>
        </authorList>
    </citation>
    <scope>NUCLEOTIDE SEQUENCE</scope>
</reference>
<dbReference type="InterPro" id="IPR002347">
    <property type="entry name" value="SDR_fam"/>
</dbReference>
<dbReference type="GO" id="GO:0016616">
    <property type="term" value="F:oxidoreductase activity, acting on the CH-OH group of donors, NAD or NADP as acceptor"/>
    <property type="evidence" value="ECO:0007669"/>
    <property type="project" value="TreeGrafter"/>
</dbReference>
<evidence type="ECO:0000256" key="1">
    <source>
        <dbReference type="ARBA" id="ARBA00006484"/>
    </source>
</evidence>
<dbReference type="SMART" id="SM00822">
    <property type="entry name" value="PKS_KR"/>
    <property type="match status" value="1"/>
</dbReference>
<dbReference type="SUPFAM" id="SSF51735">
    <property type="entry name" value="NAD(P)-binding Rossmann-fold domains"/>
    <property type="match status" value="1"/>
</dbReference>
<dbReference type="Pfam" id="PF13561">
    <property type="entry name" value="adh_short_C2"/>
    <property type="match status" value="1"/>
</dbReference>
<accession>A0A6J6CG92</accession>
<dbReference type="InterPro" id="IPR057326">
    <property type="entry name" value="KR_dom"/>
</dbReference>
<evidence type="ECO:0000259" key="3">
    <source>
        <dbReference type="SMART" id="SM00822"/>
    </source>
</evidence>
<keyword evidence="2" id="KW-0560">Oxidoreductase</keyword>
<dbReference type="InterPro" id="IPR036291">
    <property type="entry name" value="NAD(P)-bd_dom_sf"/>
</dbReference>
<dbReference type="PROSITE" id="PS00061">
    <property type="entry name" value="ADH_SHORT"/>
    <property type="match status" value="1"/>
</dbReference>
<sequence>MAEHSTVIITGGGSGIGLASAERLLTDWPTVKVVSADLKIGGFEELAKKFPGRALFIESVITTDIGAAAVVAKTLEWAGDISGLVCCAGNSTNHASIDMTPEQWHEVLDVHLDGHFFMNQAVARYLIKHEKPGAFVNFSSLAHNFGWPRRLPYSVAKSGIDAITRTLAVEWAEFGIRINAIAPGYINTPLVVNATKNGYLDPSIQGMHAMNRFGEPDEIARGVKFLLSDDASYITGEILTIDGGFTPKRIPWIKK</sequence>
<dbReference type="Gene3D" id="3.40.50.720">
    <property type="entry name" value="NAD(P)-binding Rossmann-like Domain"/>
    <property type="match status" value="1"/>
</dbReference>
<dbReference type="GO" id="GO:0006633">
    <property type="term" value="P:fatty acid biosynthetic process"/>
    <property type="evidence" value="ECO:0007669"/>
    <property type="project" value="TreeGrafter"/>
</dbReference>
<name>A0A6J6CG92_9ZZZZ</name>
<feature type="domain" description="Ketoreductase" evidence="3">
    <location>
        <begin position="5"/>
        <end position="184"/>
    </location>
</feature>
<dbReference type="CDD" id="cd05233">
    <property type="entry name" value="SDR_c"/>
    <property type="match status" value="1"/>
</dbReference>
<dbReference type="AlphaFoldDB" id="A0A6J6CG92"/>
<dbReference type="FunFam" id="3.40.50.720:FF:000084">
    <property type="entry name" value="Short-chain dehydrogenase reductase"/>
    <property type="match status" value="1"/>
</dbReference>
<dbReference type="PRINTS" id="PR00081">
    <property type="entry name" value="GDHRDH"/>
</dbReference>
<proteinExistence type="inferred from homology"/>
<dbReference type="PANTHER" id="PTHR42760">
    <property type="entry name" value="SHORT-CHAIN DEHYDROGENASES/REDUCTASES FAMILY MEMBER"/>
    <property type="match status" value="1"/>
</dbReference>